<protein>
    <submittedName>
        <fullName evidence="1">Uncharacterized protein</fullName>
    </submittedName>
</protein>
<proteinExistence type="predicted"/>
<name>A0A0F9KDK9_9ZZZZ</name>
<dbReference type="AlphaFoldDB" id="A0A0F9KDK9"/>
<comment type="caution">
    <text evidence="1">The sequence shown here is derived from an EMBL/GenBank/DDBJ whole genome shotgun (WGS) entry which is preliminary data.</text>
</comment>
<reference evidence="1" key="1">
    <citation type="journal article" date="2015" name="Nature">
        <title>Complex archaea that bridge the gap between prokaryotes and eukaryotes.</title>
        <authorList>
            <person name="Spang A."/>
            <person name="Saw J.H."/>
            <person name="Jorgensen S.L."/>
            <person name="Zaremba-Niedzwiedzka K."/>
            <person name="Martijn J."/>
            <person name="Lind A.E."/>
            <person name="van Eijk R."/>
            <person name="Schleper C."/>
            <person name="Guy L."/>
            <person name="Ettema T.J."/>
        </authorList>
    </citation>
    <scope>NUCLEOTIDE SEQUENCE</scope>
</reference>
<sequence>MAFSRPSVIPILDENNTLRVSPGAGKEADGYAVNDILPAGEFNYLLGFNGDWLQWISERSEDGATASRDLTLTGVD</sequence>
<accession>A0A0F9KDK9</accession>
<feature type="non-terminal residue" evidence="1">
    <location>
        <position position="76"/>
    </location>
</feature>
<dbReference type="EMBL" id="LAZR01015385">
    <property type="protein sequence ID" value="KKM13410.1"/>
    <property type="molecule type" value="Genomic_DNA"/>
</dbReference>
<gene>
    <name evidence="1" type="ORF">LCGC14_1716550</name>
</gene>
<organism evidence="1">
    <name type="scientific">marine sediment metagenome</name>
    <dbReference type="NCBI Taxonomy" id="412755"/>
    <lineage>
        <taxon>unclassified sequences</taxon>
        <taxon>metagenomes</taxon>
        <taxon>ecological metagenomes</taxon>
    </lineage>
</organism>
<evidence type="ECO:0000313" key="1">
    <source>
        <dbReference type="EMBL" id="KKM13410.1"/>
    </source>
</evidence>